<evidence type="ECO:0000313" key="1">
    <source>
        <dbReference type="EMBL" id="KAF8792020.1"/>
    </source>
</evidence>
<dbReference type="Proteomes" id="UP000807504">
    <property type="component" value="Unassembled WGS sequence"/>
</dbReference>
<dbReference type="EMBL" id="JABXBU010000003">
    <property type="protein sequence ID" value="KAF8792020.1"/>
    <property type="molecule type" value="Genomic_DNA"/>
</dbReference>
<gene>
    <name evidence="1" type="ORF">HNY73_003672</name>
</gene>
<protein>
    <submittedName>
        <fullName evidence="1">Uncharacterized protein</fullName>
    </submittedName>
</protein>
<accession>A0A8T0FRB1</accession>
<evidence type="ECO:0000313" key="2">
    <source>
        <dbReference type="Proteomes" id="UP000807504"/>
    </source>
</evidence>
<reference evidence="1" key="1">
    <citation type="journal article" date="2020" name="bioRxiv">
        <title>Chromosome-level reference genome of the European wasp spider Argiope bruennichi: a resource for studies on range expansion and evolutionary adaptation.</title>
        <authorList>
            <person name="Sheffer M.M."/>
            <person name="Hoppe A."/>
            <person name="Krehenwinkel H."/>
            <person name="Uhl G."/>
            <person name="Kuss A.W."/>
            <person name="Jensen L."/>
            <person name="Jensen C."/>
            <person name="Gillespie R.G."/>
            <person name="Hoff K.J."/>
            <person name="Prost S."/>
        </authorList>
    </citation>
    <scope>NUCLEOTIDE SEQUENCE</scope>
</reference>
<keyword evidence="2" id="KW-1185">Reference proteome</keyword>
<dbReference type="AlphaFoldDB" id="A0A8T0FRB1"/>
<comment type="caution">
    <text evidence="1">The sequence shown here is derived from an EMBL/GenBank/DDBJ whole genome shotgun (WGS) entry which is preliminary data.</text>
</comment>
<name>A0A8T0FRB1_ARGBR</name>
<reference evidence="1" key="2">
    <citation type="submission" date="2020-06" db="EMBL/GenBank/DDBJ databases">
        <authorList>
            <person name="Sheffer M."/>
        </authorList>
    </citation>
    <scope>NUCLEOTIDE SEQUENCE</scope>
</reference>
<sequence>MALSSYWISQNRKDLAERAIVSKREKDAVRASKCMEVDSYHRQLALKSAKYRSLEEVQGLKTSKLGTIDSSRLNNMKSEIFQTLKSKTQLYLPKRVGRTYCN</sequence>
<organism evidence="1 2">
    <name type="scientific">Argiope bruennichi</name>
    <name type="common">Wasp spider</name>
    <name type="synonym">Aranea bruennichi</name>
    <dbReference type="NCBI Taxonomy" id="94029"/>
    <lineage>
        <taxon>Eukaryota</taxon>
        <taxon>Metazoa</taxon>
        <taxon>Ecdysozoa</taxon>
        <taxon>Arthropoda</taxon>
        <taxon>Chelicerata</taxon>
        <taxon>Arachnida</taxon>
        <taxon>Araneae</taxon>
        <taxon>Araneomorphae</taxon>
        <taxon>Entelegynae</taxon>
        <taxon>Araneoidea</taxon>
        <taxon>Araneidae</taxon>
        <taxon>Argiope</taxon>
    </lineage>
</organism>
<proteinExistence type="predicted"/>